<organism evidence="5 6">
    <name type="scientific">Terasakiispira papahanaumokuakeensis</name>
    <dbReference type="NCBI Taxonomy" id="197479"/>
    <lineage>
        <taxon>Bacteria</taxon>
        <taxon>Pseudomonadati</taxon>
        <taxon>Pseudomonadota</taxon>
        <taxon>Gammaproteobacteria</taxon>
        <taxon>Oceanospirillales</taxon>
        <taxon>Terasakiispira</taxon>
    </lineage>
</organism>
<dbReference type="Pfam" id="PF00497">
    <property type="entry name" value="SBP_bac_3"/>
    <property type="match status" value="1"/>
</dbReference>
<proteinExistence type="inferred from homology"/>
<dbReference type="STRING" id="197479.BFW38_08200"/>
<dbReference type="Proteomes" id="UP000094291">
    <property type="component" value="Unassembled WGS sequence"/>
</dbReference>
<dbReference type="SUPFAM" id="SSF53850">
    <property type="entry name" value="Periplasmic binding protein-like II"/>
    <property type="match status" value="1"/>
</dbReference>
<evidence type="ECO:0000259" key="4">
    <source>
        <dbReference type="SMART" id="SM00062"/>
    </source>
</evidence>
<feature type="domain" description="Solute-binding protein family 3/N-terminal" evidence="4">
    <location>
        <begin position="43"/>
        <end position="272"/>
    </location>
</feature>
<dbReference type="PANTHER" id="PTHR35936">
    <property type="entry name" value="MEMBRANE-BOUND LYTIC MUREIN TRANSGLYCOSYLASE F"/>
    <property type="match status" value="1"/>
</dbReference>
<protein>
    <submittedName>
        <fullName evidence="5">Amino acid ABC transporter substrate-binding protein</fullName>
    </submittedName>
</protein>
<comment type="similarity">
    <text evidence="1">Belongs to the bacterial solute-binding protein 3 family.</text>
</comment>
<evidence type="ECO:0000256" key="2">
    <source>
        <dbReference type="ARBA" id="ARBA00022729"/>
    </source>
</evidence>
<keyword evidence="2 3" id="KW-0732">Signal</keyword>
<dbReference type="EMBL" id="MDTQ01000001">
    <property type="protein sequence ID" value="ODC05291.1"/>
    <property type="molecule type" value="Genomic_DNA"/>
</dbReference>
<evidence type="ECO:0000313" key="5">
    <source>
        <dbReference type="EMBL" id="ODC05291.1"/>
    </source>
</evidence>
<keyword evidence="6" id="KW-1185">Reference proteome</keyword>
<evidence type="ECO:0000313" key="6">
    <source>
        <dbReference type="Proteomes" id="UP000094291"/>
    </source>
</evidence>
<dbReference type="Gene3D" id="3.40.190.10">
    <property type="entry name" value="Periplasmic binding protein-like II"/>
    <property type="match status" value="2"/>
</dbReference>
<dbReference type="PANTHER" id="PTHR35936:SF19">
    <property type="entry name" value="AMINO-ACID-BINDING PROTEIN YXEM-RELATED"/>
    <property type="match status" value="1"/>
</dbReference>
<feature type="chain" id="PRO_5009119744" evidence="3">
    <location>
        <begin position="35"/>
        <end position="276"/>
    </location>
</feature>
<feature type="signal peptide" evidence="3">
    <location>
        <begin position="1"/>
        <end position="34"/>
    </location>
</feature>
<dbReference type="SMART" id="SM00062">
    <property type="entry name" value="PBPb"/>
    <property type="match status" value="1"/>
</dbReference>
<comment type="caution">
    <text evidence="5">The sequence shown here is derived from an EMBL/GenBank/DDBJ whole genome shotgun (WGS) entry which is preliminary data.</text>
</comment>
<dbReference type="CDD" id="cd01004">
    <property type="entry name" value="PBP2_MidA_like"/>
    <property type="match status" value="1"/>
</dbReference>
<gene>
    <name evidence="5" type="ORF">BFW38_08200</name>
</gene>
<dbReference type="InterPro" id="IPR001638">
    <property type="entry name" value="Solute-binding_3/MltF_N"/>
</dbReference>
<accession>A0A1E2VE89</accession>
<evidence type="ECO:0000256" key="3">
    <source>
        <dbReference type="SAM" id="SignalP"/>
    </source>
</evidence>
<dbReference type="AlphaFoldDB" id="A0A1E2VE89"/>
<sequence>MTPTATLKRWTLRTLAATCLTTVTAFTAISPAWAAAPTLEAGKLQVGMEVSYPPFESWQGDQVVGFDADVSHALAKHLNTSVTFEDTKFTSLILGLQSQKFDTVISGMYVTPERLKQADAIPYAKTGALIIVPKNGNINPQTERDLCGVTIGLQQGTVWVSALGKLSTEYCQANGKAAIEVREFPTAPEVTQALMSGNIQAQMEIAGAARMFVERTRGRLKISSPDLVYPQTLGIYVKQGNTALKTALAQALQAMRDDGTYQKLLDQYKLQPVTAE</sequence>
<name>A0A1E2VE89_9GAMM</name>
<evidence type="ECO:0000256" key="1">
    <source>
        <dbReference type="ARBA" id="ARBA00010333"/>
    </source>
</evidence>
<reference evidence="5 6" key="1">
    <citation type="submission" date="2016-08" db="EMBL/GenBank/DDBJ databases">
        <authorList>
            <person name="Seilhamer J.J."/>
        </authorList>
    </citation>
    <scope>NUCLEOTIDE SEQUENCE [LARGE SCALE GENOMIC DNA]</scope>
    <source>
        <strain evidence="5 6">PH27A</strain>
    </source>
</reference>